<feature type="compositionally biased region" description="Low complexity" evidence="1">
    <location>
        <begin position="84"/>
        <end position="97"/>
    </location>
</feature>
<feature type="region of interest" description="Disordered" evidence="1">
    <location>
        <begin position="84"/>
        <end position="103"/>
    </location>
</feature>
<dbReference type="EMBL" id="HBUE01074172">
    <property type="protein sequence ID" value="CAG6474138.1"/>
    <property type="molecule type" value="Transcribed_RNA"/>
</dbReference>
<evidence type="ECO:0000256" key="1">
    <source>
        <dbReference type="SAM" id="MobiDB-lite"/>
    </source>
</evidence>
<sequence length="103" mass="10525">MLRVAPAPRLPKGRPRRVAVVPCRGTDRDLKLLLGVCSTSASLPSSIGAACDGPGFSPSDVTPSPDSSSSPAVSVLWLLRSSSMSMSRSSSSSSSSMPASFSV</sequence>
<dbReference type="AlphaFoldDB" id="A0A8D8BGV6"/>
<name>A0A8D8BGV6_CULPI</name>
<protein>
    <submittedName>
        <fullName evidence="2">(northern house mosquito) hypothetical protein</fullName>
    </submittedName>
</protein>
<evidence type="ECO:0000313" key="2">
    <source>
        <dbReference type="EMBL" id="CAG6474138.1"/>
    </source>
</evidence>
<reference evidence="2" key="1">
    <citation type="submission" date="2021-05" db="EMBL/GenBank/DDBJ databases">
        <authorList>
            <person name="Alioto T."/>
            <person name="Alioto T."/>
            <person name="Gomez Garrido J."/>
        </authorList>
    </citation>
    <scope>NUCLEOTIDE SEQUENCE</scope>
</reference>
<accession>A0A8D8BGV6</accession>
<organism evidence="2">
    <name type="scientific">Culex pipiens</name>
    <name type="common">House mosquito</name>
    <dbReference type="NCBI Taxonomy" id="7175"/>
    <lineage>
        <taxon>Eukaryota</taxon>
        <taxon>Metazoa</taxon>
        <taxon>Ecdysozoa</taxon>
        <taxon>Arthropoda</taxon>
        <taxon>Hexapoda</taxon>
        <taxon>Insecta</taxon>
        <taxon>Pterygota</taxon>
        <taxon>Neoptera</taxon>
        <taxon>Endopterygota</taxon>
        <taxon>Diptera</taxon>
        <taxon>Nematocera</taxon>
        <taxon>Culicoidea</taxon>
        <taxon>Culicidae</taxon>
        <taxon>Culicinae</taxon>
        <taxon>Culicini</taxon>
        <taxon>Culex</taxon>
        <taxon>Culex</taxon>
    </lineage>
</organism>
<proteinExistence type="predicted"/>